<gene>
    <name evidence="1" type="ORF">GMARGA_LOCUS45088</name>
</gene>
<keyword evidence="2" id="KW-1185">Reference proteome</keyword>
<feature type="non-terminal residue" evidence="1">
    <location>
        <position position="1"/>
    </location>
</feature>
<evidence type="ECO:0000313" key="2">
    <source>
        <dbReference type="Proteomes" id="UP000789901"/>
    </source>
</evidence>
<dbReference type="Proteomes" id="UP000789901">
    <property type="component" value="Unassembled WGS sequence"/>
</dbReference>
<accession>A0ABN7XM13</accession>
<reference evidence="1 2" key="1">
    <citation type="submission" date="2021-06" db="EMBL/GenBank/DDBJ databases">
        <authorList>
            <person name="Kallberg Y."/>
            <person name="Tangrot J."/>
            <person name="Rosling A."/>
        </authorList>
    </citation>
    <scope>NUCLEOTIDE SEQUENCE [LARGE SCALE GENOMIC DNA]</scope>
    <source>
        <strain evidence="1 2">120-4 pot B 10/14</strain>
    </source>
</reference>
<protein>
    <submittedName>
        <fullName evidence="1">16511_t:CDS:1</fullName>
    </submittedName>
</protein>
<proteinExistence type="predicted"/>
<organism evidence="1 2">
    <name type="scientific">Gigaspora margarita</name>
    <dbReference type="NCBI Taxonomy" id="4874"/>
    <lineage>
        <taxon>Eukaryota</taxon>
        <taxon>Fungi</taxon>
        <taxon>Fungi incertae sedis</taxon>
        <taxon>Mucoromycota</taxon>
        <taxon>Glomeromycotina</taxon>
        <taxon>Glomeromycetes</taxon>
        <taxon>Diversisporales</taxon>
        <taxon>Gigasporaceae</taxon>
        <taxon>Gigaspora</taxon>
    </lineage>
</organism>
<name>A0ABN7XM13_GIGMA</name>
<dbReference type="EMBL" id="CAJVQB010158015">
    <property type="protein sequence ID" value="CAG8856267.1"/>
    <property type="molecule type" value="Genomic_DNA"/>
</dbReference>
<feature type="non-terminal residue" evidence="1">
    <location>
        <position position="82"/>
    </location>
</feature>
<sequence>RKCEDGTIDNKYPIVELDIDDYSYRTDKNMTKELKKKLKIVNVFANNLDEVVKWIINNNICSLNVSGARKSNLLGVDLQVKM</sequence>
<evidence type="ECO:0000313" key="1">
    <source>
        <dbReference type="EMBL" id="CAG8856267.1"/>
    </source>
</evidence>
<comment type="caution">
    <text evidence="1">The sequence shown here is derived from an EMBL/GenBank/DDBJ whole genome shotgun (WGS) entry which is preliminary data.</text>
</comment>